<feature type="domain" description="CxC5 like cysteine cluster associated with KDZ" evidence="2">
    <location>
        <begin position="139"/>
        <end position="192"/>
    </location>
</feature>
<dbReference type="RefSeq" id="XP_001878082.1">
    <property type="nucleotide sequence ID" value="XM_001878047.1"/>
</dbReference>
<evidence type="ECO:0000259" key="2">
    <source>
        <dbReference type="Pfam" id="PF18718"/>
    </source>
</evidence>
<dbReference type="GeneID" id="6073976"/>
<dbReference type="InParanoid" id="B0D2N2"/>
<dbReference type="Proteomes" id="UP000001194">
    <property type="component" value="Unassembled WGS sequence"/>
</dbReference>
<dbReference type="AlphaFoldDB" id="B0D2N2"/>
<proteinExistence type="predicted"/>
<keyword evidence="4" id="KW-1185">Reference proteome</keyword>
<gene>
    <name evidence="3" type="ORF">LACBIDRAFT_324667</name>
</gene>
<sequence length="472" mass="53126">MNELNDLLQLLKDTPGHSVTLVKIFHFVTYAISLKDDILLLQPSSHPPSVAPMILPQAVKQFLATACNIPPDITDDCWTILRTTIWNDGGDFTQCDMQSIFLRLGIPWGYYPAQYTLRPRYVRMKTACTQGRFGQSTSIVKNGIRHYYSSIPDILQVAEHQFVKKKLVNLWLTLMVVSWTSATNCACFYNVALHGDHQSLSVPHGGLDKDRYKLAMQPQSIRMQLYSQPELWHYCSEKTCTIIGCSEKVASNKRTCLVAEHQAVEKVHNKQGQAQFQLQERLKQACVAYPSDLIGESVNDVSQLADVESDEEFELANGKVLPSQASHTSSDPTRKRKNRLCAQFGQKRTHNEQVIVAPCGMIITHETFFGAEAVSSVVEMVKRTYHIPGTMPDHIFFDNNCQLAKIVQGDPAFRNVGLSVDVFHFKSKHSITDMFCQMMCNPASFPELKGEGDKLWYFNSSIAEQTNGDAHG</sequence>
<feature type="region of interest" description="Disordered" evidence="1">
    <location>
        <begin position="318"/>
        <end position="337"/>
    </location>
</feature>
<reference evidence="3 4" key="1">
    <citation type="journal article" date="2008" name="Nature">
        <title>The genome of Laccaria bicolor provides insights into mycorrhizal symbiosis.</title>
        <authorList>
            <person name="Martin F."/>
            <person name="Aerts A."/>
            <person name="Ahren D."/>
            <person name="Brun A."/>
            <person name="Danchin E.G.J."/>
            <person name="Duchaussoy F."/>
            <person name="Gibon J."/>
            <person name="Kohler A."/>
            <person name="Lindquist E."/>
            <person name="Pereda V."/>
            <person name="Salamov A."/>
            <person name="Shapiro H.J."/>
            <person name="Wuyts J."/>
            <person name="Blaudez D."/>
            <person name="Buee M."/>
            <person name="Brokstein P."/>
            <person name="Canbaeck B."/>
            <person name="Cohen D."/>
            <person name="Courty P.E."/>
            <person name="Coutinho P.M."/>
            <person name="Delaruelle C."/>
            <person name="Detter J.C."/>
            <person name="Deveau A."/>
            <person name="DiFazio S."/>
            <person name="Duplessis S."/>
            <person name="Fraissinet-Tachet L."/>
            <person name="Lucic E."/>
            <person name="Frey-Klett P."/>
            <person name="Fourrey C."/>
            <person name="Feussner I."/>
            <person name="Gay G."/>
            <person name="Grimwood J."/>
            <person name="Hoegger P.J."/>
            <person name="Jain P."/>
            <person name="Kilaru S."/>
            <person name="Labbe J."/>
            <person name="Lin Y.C."/>
            <person name="Legue V."/>
            <person name="Le Tacon F."/>
            <person name="Marmeisse R."/>
            <person name="Melayah D."/>
            <person name="Montanini B."/>
            <person name="Muratet M."/>
            <person name="Nehls U."/>
            <person name="Niculita-Hirzel H."/>
            <person name="Oudot-Le Secq M.P."/>
            <person name="Peter M."/>
            <person name="Quesneville H."/>
            <person name="Rajashekar B."/>
            <person name="Reich M."/>
            <person name="Rouhier N."/>
            <person name="Schmutz J."/>
            <person name="Yin T."/>
            <person name="Chalot M."/>
            <person name="Henrissat B."/>
            <person name="Kuees U."/>
            <person name="Lucas S."/>
            <person name="Van de Peer Y."/>
            <person name="Podila G.K."/>
            <person name="Polle A."/>
            <person name="Pukkila P.J."/>
            <person name="Richardson P.M."/>
            <person name="Rouze P."/>
            <person name="Sanders I.R."/>
            <person name="Stajich J.E."/>
            <person name="Tunlid A."/>
            <person name="Tuskan G."/>
            <person name="Grigoriev I.V."/>
        </authorList>
    </citation>
    <scope>NUCLEOTIDE SEQUENCE [LARGE SCALE GENOMIC DNA]</scope>
    <source>
        <strain evidence="4">S238N-H82 / ATCC MYA-4686</strain>
    </source>
</reference>
<evidence type="ECO:0000313" key="4">
    <source>
        <dbReference type="Proteomes" id="UP000001194"/>
    </source>
</evidence>
<protein>
    <submittedName>
        <fullName evidence="3">Predicted protein</fullName>
    </submittedName>
</protein>
<organism evidence="4">
    <name type="scientific">Laccaria bicolor (strain S238N-H82 / ATCC MYA-4686)</name>
    <name type="common">Bicoloured deceiver</name>
    <name type="synonym">Laccaria laccata var. bicolor</name>
    <dbReference type="NCBI Taxonomy" id="486041"/>
    <lineage>
        <taxon>Eukaryota</taxon>
        <taxon>Fungi</taxon>
        <taxon>Dikarya</taxon>
        <taxon>Basidiomycota</taxon>
        <taxon>Agaricomycotina</taxon>
        <taxon>Agaricomycetes</taxon>
        <taxon>Agaricomycetidae</taxon>
        <taxon>Agaricales</taxon>
        <taxon>Agaricineae</taxon>
        <taxon>Hydnangiaceae</taxon>
        <taxon>Laccaria</taxon>
    </lineage>
</organism>
<dbReference type="Pfam" id="PF18718">
    <property type="entry name" value="CxC5"/>
    <property type="match status" value="1"/>
</dbReference>
<dbReference type="HOGENOM" id="CLU_004966_4_0_1"/>
<dbReference type="EMBL" id="DS547096">
    <property type="protein sequence ID" value="EDR10781.1"/>
    <property type="molecule type" value="Genomic_DNA"/>
</dbReference>
<evidence type="ECO:0000256" key="1">
    <source>
        <dbReference type="SAM" id="MobiDB-lite"/>
    </source>
</evidence>
<dbReference type="OrthoDB" id="2501483at2759"/>
<name>B0D2N2_LACBS</name>
<dbReference type="InterPro" id="IPR041539">
    <property type="entry name" value="CxC5"/>
</dbReference>
<evidence type="ECO:0000313" key="3">
    <source>
        <dbReference type="EMBL" id="EDR10781.1"/>
    </source>
</evidence>
<dbReference type="KEGG" id="lbc:LACBIDRAFT_324667"/>
<accession>B0D2N2</accession>